<keyword evidence="2" id="KW-1185">Reference proteome</keyword>
<name>A0AAE4JX73_9CYAN</name>
<protein>
    <submittedName>
        <fullName evidence="1">Uncharacterized protein</fullName>
    </submittedName>
</protein>
<dbReference type="AlphaFoldDB" id="A0AAE4JX73"/>
<dbReference type="EMBL" id="JAVMIP010000001">
    <property type="protein sequence ID" value="MDS3859559.1"/>
    <property type="molecule type" value="Genomic_DNA"/>
</dbReference>
<comment type="caution">
    <text evidence="1">The sequence shown here is derived from an EMBL/GenBank/DDBJ whole genome shotgun (WGS) entry which is preliminary data.</text>
</comment>
<accession>A0AAE4JX73</accession>
<organism evidence="1 2">
    <name type="scientific">Pseudocalidococcus azoricus BACA0444</name>
    <dbReference type="NCBI Taxonomy" id="2918990"/>
    <lineage>
        <taxon>Bacteria</taxon>
        <taxon>Bacillati</taxon>
        <taxon>Cyanobacteriota</taxon>
        <taxon>Cyanophyceae</taxon>
        <taxon>Acaryochloridales</taxon>
        <taxon>Thermosynechococcaceae</taxon>
        <taxon>Pseudocalidococcus</taxon>
        <taxon>Pseudocalidococcus azoricus</taxon>
    </lineage>
</organism>
<evidence type="ECO:0000313" key="1">
    <source>
        <dbReference type="EMBL" id="MDS3859559.1"/>
    </source>
</evidence>
<proteinExistence type="predicted"/>
<dbReference type="Proteomes" id="UP001268256">
    <property type="component" value="Unassembled WGS sequence"/>
</dbReference>
<dbReference type="RefSeq" id="WP_322876867.1">
    <property type="nucleotide sequence ID" value="NZ_JAVMIP010000001.1"/>
</dbReference>
<sequence>MTLDQQLQTLIAQAPADGQTPQALQTIAPILRKVAEGLPELSYYICQSPQGNWESVTLQHRQAPHRTKKVIYAYATPTQAAEKAASDLIVGEIPLIALLFQLLALEPVDSIIFVPRAPQAPSQELQRQDLQQQISQALSLPPDLA</sequence>
<reference evidence="2" key="1">
    <citation type="submission" date="2023-07" db="EMBL/GenBank/DDBJ databases">
        <authorList>
            <person name="Luz R."/>
            <person name="Cordeiro R."/>
            <person name="Fonseca A."/>
            <person name="Goncalves V."/>
        </authorList>
    </citation>
    <scope>NUCLEOTIDE SEQUENCE [LARGE SCALE GENOMIC DNA]</scope>
    <source>
        <strain evidence="2">BACA0444</strain>
    </source>
</reference>
<gene>
    <name evidence="1" type="ORF">RIF25_01935</name>
</gene>
<evidence type="ECO:0000313" key="2">
    <source>
        <dbReference type="Proteomes" id="UP001268256"/>
    </source>
</evidence>